<proteinExistence type="predicted"/>
<reference evidence="3" key="1">
    <citation type="submission" date="2021-05" db="EMBL/GenBank/DDBJ databases">
        <authorList>
            <person name="Alioto T."/>
            <person name="Alioto T."/>
            <person name="Gomez Garrido J."/>
        </authorList>
    </citation>
    <scope>NUCLEOTIDE SEQUENCE</scope>
</reference>
<evidence type="ECO:0000256" key="1">
    <source>
        <dbReference type="SAM" id="MobiDB-lite"/>
    </source>
</evidence>
<organism evidence="3">
    <name type="scientific">Cacopsylla melanoneura</name>
    <dbReference type="NCBI Taxonomy" id="428564"/>
    <lineage>
        <taxon>Eukaryota</taxon>
        <taxon>Metazoa</taxon>
        <taxon>Ecdysozoa</taxon>
        <taxon>Arthropoda</taxon>
        <taxon>Hexapoda</taxon>
        <taxon>Insecta</taxon>
        <taxon>Pterygota</taxon>
        <taxon>Neoptera</taxon>
        <taxon>Paraneoptera</taxon>
        <taxon>Hemiptera</taxon>
        <taxon>Sternorrhyncha</taxon>
        <taxon>Psylloidea</taxon>
        <taxon>Psyllidae</taxon>
        <taxon>Psyllinae</taxon>
        <taxon>Cacopsylla</taxon>
    </lineage>
</organism>
<keyword evidence="2" id="KW-1133">Transmembrane helix</keyword>
<feature type="transmembrane region" description="Helical" evidence="2">
    <location>
        <begin position="36"/>
        <end position="53"/>
    </location>
</feature>
<dbReference type="AlphaFoldDB" id="A0A8D8UK33"/>
<accession>A0A8D8UK33</accession>
<keyword evidence="2" id="KW-0472">Membrane</keyword>
<feature type="region of interest" description="Disordered" evidence="1">
    <location>
        <begin position="1"/>
        <end position="35"/>
    </location>
</feature>
<evidence type="ECO:0000313" key="3">
    <source>
        <dbReference type="EMBL" id="CAG6706544.1"/>
    </source>
</evidence>
<evidence type="ECO:0000256" key="2">
    <source>
        <dbReference type="SAM" id="Phobius"/>
    </source>
</evidence>
<keyword evidence="2" id="KW-0812">Transmembrane</keyword>
<name>A0A8D8UK33_9HEMI</name>
<protein>
    <submittedName>
        <fullName evidence="3">Uncharacterized protein</fullName>
    </submittedName>
</protein>
<dbReference type="EMBL" id="HBUF01343345">
    <property type="protein sequence ID" value="CAG6706544.1"/>
    <property type="molecule type" value="Transcribed_RNA"/>
</dbReference>
<sequence length="126" mass="13687">MDLEKSMSTYKLSSKSSPLSPTSAMSLPPSGSVPSSSSRLIVALIFFFFFFFPKLSRSSVSSKSISSPLLGSWFSLSPFEFSWETGESTSFPSAKAASMSKIFLGFFFFFIEASNTASSSDMIVSK</sequence>